<evidence type="ECO:0000313" key="2">
    <source>
        <dbReference type="Proteomes" id="UP000484015"/>
    </source>
</evidence>
<gene>
    <name evidence="1" type="ORF">GM668_13985</name>
</gene>
<dbReference type="AlphaFoldDB" id="A0A6L6Q1A1"/>
<dbReference type="Proteomes" id="UP000484015">
    <property type="component" value="Unassembled WGS sequence"/>
</dbReference>
<dbReference type="OrthoDB" id="883703at2"/>
<dbReference type="RefSeq" id="WP_155439580.1">
    <property type="nucleotide sequence ID" value="NZ_WNLA01000008.1"/>
</dbReference>
<protein>
    <submittedName>
        <fullName evidence="1">Uncharacterized protein</fullName>
    </submittedName>
</protein>
<sequence length="193" mass="20644">MNANNRLLSYRPDPAWSVYTPSGRETDTELADSAALLEAAATGQLPAFSNRLVAQSHAAGRAVLQTPPGRLLSHTLAQLVRQVWPAGSDDIKRKATNLFGLELEGLSPEDKQFEYARHLARFMREAAQELDAGGNAQDAQRRVQAALAQAARHHAPGLLHHAKGAGFQAALAQAARHHAPGLLHHAGEAVVPS</sequence>
<organism evidence="1 2">
    <name type="scientific">Pseudoduganella ginsengisoli</name>
    <dbReference type="NCBI Taxonomy" id="1462440"/>
    <lineage>
        <taxon>Bacteria</taxon>
        <taxon>Pseudomonadati</taxon>
        <taxon>Pseudomonadota</taxon>
        <taxon>Betaproteobacteria</taxon>
        <taxon>Burkholderiales</taxon>
        <taxon>Oxalobacteraceae</taxon>
        <taxon>Telluria group</taxon>
        <taxon>Pseudoduganella</taxon>
    </lineage>
</organism>
<reference evidence="1 2" key="1">
    <citation type="submission" date="2019-11" db="EMBL/GenBank/DDBJ databases">
        <title>Type strains purchased from KCTC, JCM and DSMZ.</title>
        <authorList>
            <person name="Lu H."/>
        </authorList>
    </citation>
    <scope>NUCLEOTIDE SEQUENCE [LARGE SCALE GENOMIC DNA]</scope>
    <source>
        <strain evidence="1 2">KCTC 42409</strain>
    </source>
</reference>
<keyword evidence="2" id="KW-1185">Reference proteome</keyword>
<proteinExistence type="predicted"/>
<dbReference type="EMBL" id="WNLA01000008">
    <property type="protein sequence ID" value="MTW03194.1"/>
    <property type="molecule type" value="Genomic_DNA"/>
</dbReference>
<accession>A0A6L6Q1A1</accession>
<comment type="caution">
    <text evidence="1">The sequence shown here is derived from an EMBL/GenBank/DDBJ whole genome shotgun (WGS) entry which is preliminary data.</text>
</comment>
<name>A0A6L6Q1A1_9BURK</name>
<evidence type="ECO:0000313" key="1">
    <source>
        <dbReference type="EMBL" id="MTW03194.1"/>
    </source>
</evidence>